<organism evidence="2 3">
    <name type="scientific">Cinchona calisaya</name>
    <dbReference type="NCBI Taxonomy" id="153742"/>
    <lineage>
        <taxon>Eukaryota</taxon>
        <taxon>Viridiplantae</taxon>
        <taxon>Streptophyta</taxon>
        <taxon>Embryophyta</taxon>
        <taxon>Tracheophyta</taxon>
        <taxon>Spermatophyta</taxon>
        <taxon>Magnoliopsida</taxon>
        <taxon>eudicotyledons</taxon>
        <taxon>Gunneridae</taxon>
        <taxon>Pentapetalae</taxon>
        <taxon>asterids</taxon>
        <taxon>lamiids</taxon>
        <taxon>Gentianales</taxon>
        <taxon>Rubiaceae</taxon>
        <taxon>Cinchonoideae</taxon>
        <taxon>Cinchoneae</taxon>
        <taxon>Cinchona</taxon>
    </lineage>
</organism>
<dbReference type="PANTHER" id="PTHR19338">
    <property type="entry name" value="TRANSLOCASE OF INNER MITOCHONDRIAL MEMBRANE 13 HOMOLOG"/>
    <property type="match status" value="1"/>
</dbReference>
<dbReference type="SUPFAM" id="SSF52540">
    <property type="entry name" value="P-loop containing nucleoside triphosphate hydrolases"/>
    <property type="match status" value="1"/>
</dbReference>
<dbReference type="Pfam" id="PF00931">
    <property type="entry name" value="NB-ARC"/>
    <property type="match status" value="1"/>
</dbReference>
<name>A0ABD2ZGX9_9GENT</name>
<reference evidence="2 3" key="1">
    <citation type="submission" date="2024-11" db="EMBL/GenBank/DDBJ databases">
        <title>A near-complete genome assembly of Cinchona calisaya.</title>
        <authorList>
            <person name="Lian D.C."/>
            <person name="Zhao X.W."/>
            <person name="Wei L."/>
        </authorList>
    </citation>
    <scope>NUCLEOTIDE SEQUENCE [LARGE SCALE GENOMIC DNA]</scope>
    <source>
        <tissue evidence="2">Nenye</tissue>
    </source>
</reference>
<dbReference type="Gene3D" id="3.40.50.300">
    <property type="entry name" value="P-loop containing nucleotide triphosphate hydrolases"/>
    <property type="match status" value="1"/>
</dbReference>
<dbReference type="Proteomes" id="UP001630127">
    <property type="component" value="Unassembled WGS sequence"/>
</dbReference>
<dbReference type="Gene3D" id="1.20.5.4130">
    <property type="match status" value="1"/>
</dbReference>
<gene>
    <name evidence="2" type="ORF">ACH5RR_021305</name>
</gene>
<feature type="domain" description="NB-ARC" evidence="1">
    <location>
        <begin position="126"/>
        <end position="187"/>
    </location>
</feature>
<evidence type="ECO:0000313" key="2">
    <source>
        <dbReference type="EMBL" id="KAL3518716.1"/>
    </source>
</evidence>
<evidence type="ECO:0000259" key="1">
    <source>
        <dbReference type="Pfam" id="PF00931"/>
    </source>
</evidence>
<protein>
    <recommendedName>
        <fullName evidence="1">NB-ARC domain-containing protein</fullName>
    </recommendedName>
</protein>
<proteinExistence type="predicted"/>
<keyword evidence="3" id="KW-1185">Reference proteome</keyword>
<accession>A0ABD2ZGX9</accession>
<sequence>MEQHNQHEKLQVQKMQEDLVILRSFLENNLLQLNKHKELQSLWNRVVEVAYKADFVIGSLIVGDISFYSLTLFCNTIEEIKLVAKNLEIDGKKYVIDAQKGMKSLRDVPSHGCVSTMNEVVVGLKDEVLAIIDQLIGGSKHFNVISIVGMPGIGNTTLARKVYHDHSITSHFVIRAWCCISQVYCMKICYLRFWLVLIRKLNILLWMKMIWPRNFVIS</sequence>
<evidence type="ECO:0000313" key="3">
    <source>
        <dbReference type="Proteomes" id="UP001630127"/>
    </source>
</evidence>
<dbReference type="InterPro" id="IPR027417">
    <property type="entry name" value="P-loop_NTPase"/>
</dbReference>
<dbReference type="EMBL" id="JBJUIK010000009">
    <property type="protein sequence ID" value="KAL3518716.1"/>
    <property type="molecule type" value="Genomic_DNA"/>
</dbReference>
<dbReference type="InterPro" id="IPR002182">
    <property type="entry name" value="NB-ARC"/>
</dbReference>
<dbReference type="PANTHER" id="PTHR19338:SF73">
    <property type="entry name" value="DISEASE RESISTANCE PROTEIN RGA2-LIKE"/>
    <property type="match status" value="1"/>
</dbReference>
<dbReference type="AlphaFoldDB" id="A0ABD2ZGX9"/>
<comment type="caution">
    <text evidence="2">The sequence shown here is derived from an EMBL/GenBank/DDBJ whole genome shotgun (WGS) entry which is preliminary data.</text>
</comment>